<name>A0A8J7K9D1_9GAMM</name>
<keyword evidence="1" id="KW-0175">Coiled coil</keyword>
<organism evidence="2 3">
    <name type="scientific">Pontibacterium sinense</name>
    <dbReference type="NCBI Taxonomy" id="2781979"/>
    <lineage>
        <taxon>Bacteria</taxon>
        <taxon>Pseudomonadati</taxon>
        <taxon>Pseudomonadota</taxon>
        <taxon>Gammaproteobacteria</taxon>
        <taxon>Oceanospirillales</taxon>
        <taxon>Oceanospirillaceae</taxon>
        <taxon>Pontibacterium</taxon>
    </lineage>
</organism>
<dbReference type="EMBL" id="JADEYS010000004">
    <property type="protein sequence ID" value="MBE9396616.1"/>
    <property type="molecule type" value="Genomic_DNA"/>
</dbReference>
<feature type="coiled-coil region" evidence="1">
    <location>
        <begin position="744"/>
        <end position="800"/>
    </location>
</feature>
<accession>A0A8J7K9D1</accession>
<reference evidence="2" key="1">
    <citation type="submission" date="2020-10" db="EMBL/GenBank/DDBJ databases">
        <title>Bacterium isolated from coastal waters sediment.</title>
        <authorList>
            <person name="Chen R.-J."/>
            <person name="Lu D.-C."/>
            <person name="Zhu K.-L."/>
            <person name="Du Z.-J."/>
        </authorList>
    </citation>
    <scope>NUCLEOTIDE SEQUENCE</scope>
    <source>
        <strain evidence="2">N1Y112</strain>
    </source>
</reference>
<protein>
    <submittedName>
        <fullName evidence="2">DUF349 domain-containing protein</fullName>
    </submittedName>
</protein>
<feature type="coiled-coil region" evidence="1">
    <location>
        <begin position="892"/>
        <end position="919"/>
    </location>
</feature>
<dbReference type="AlphaFoldDB" id="A0A8J7K9D1"/>
<proteinExistence type="predicted"/>
<sequence length="949" mass="108228">MLFKFFKPKWQNQKPEVRLRAIEEIGHDTPDSSAILEQLAQSDPDQNVRQAATSRLNNISLLVKISQHEQNEQIQRSARDRMCCLIVDQHSAPVEDRLSALLTLDSSNLLTHIVLKATDQTLQQSALERISDQDALATVIRSSALAQLRRQAAQKMTDQPLIEALIKETLGRDKSVSRIFRNKLSELQQAEQVTQALQLRCEELSASINQLASGEYFPQYGAKLQALTTEWEKVSASATSDIHAAASSALLAANERLETIKAQELATQQAQALAAAQAKERSTMIDGLRSAASNLIKNAAQNNVPESVSQEPVELLVTQWANMENVPSDHQNRFDQEHKRCTQLLSSIAEIVNQADTIQTLAQQSADTDTLPEAQLEKCAKQCRATIKSIAWPSAENKAAALRILENSRRAFDQQLKLLQQQSQSEFSAFEDALQQLETAIEEGQSKNADRRFKHAEQAFQKLGRSCPRNLERRFRLLTGRVQEMQEWRGYAVSPKKDALCAEMEALVGNGMEPQQLANKIRDLQQQWKLLDSTDSVHSHRIWKRFKQAADEAYKPCEVFFNSQKDVREKNLVSRQKLCDQLQAYLDGINWDDVNWKELDGLLKQVKREWREHSPVDRSPGKKVQTLFNSRLAELEGPLKAYRQENGELKRRLIDDVKALLEQDDLSTATDDVKEIQVIWKETGPTFRNKEQQLWQQFRELCNDVFDRYHQNRRDQSELKSSVTLEIDSLSLEMENAQSPFCGLHRLNELLEIAEQTYDDVEHQLTDQSAQRFQAVYLELKALQQALQSMQDDEVKALQRKAVLCEQLEIALLEGDYEETLTAVYDSWQDDSHLPTLTKHNIDARFQALCALAEQSGDALKDCLTEQDAYLRQLCIRLEIALGQPSPVEDQALRMEYQMQRLQQALAQQEEALNLKAVKALRCEWLCVPFSSHYPALTQRFEHLINSLL</sequence>
<keyword evidence="3" id="KW-1185">Reference proteome</keyword>
<dbReference type="InterPro" id="IPR007139">
    <property type="entry name" value="DUF349"/>
</dbReference>
<gene>
    <name evidence="2" type="ORF">IOQ59_05000</name>
</gene>
<dbReference type="Pfam" id="PF03993">
    <property type="entry name" value="DUF349"/>
    <property type="match status" value="2"/>
</dbReference>
<comment type="caution">
    <text evidence="2">The sequence shown here is derived from an EMBL/GenBank/DDBJ whole genome shotgun (WGS) entry which is preliminary data.</text>
</comment>
<dbReference type="RefSeq" id="WP_193952174.1">
    <property type="nucleotide sequence ID" value="NZ_JADEYS010000004.1"/>
</dbReference>
<feature type="coiled-coil region" evidence="1">
    <location>
        <begin position="402"/>
        <end position="447"/>
    </location>
</feature>
<evidence type="ECO:0000313" key="2">
    <source>
        <dbReference type="EMBL" id="MBE9396616.1"/>
    </source>
</evidence>
<dbReference type="Proteomes" id="UP000640333">
    <property type="component" value="Unassembled WGS sequence"/>
</dbReference>
<evidence type="ECO:0000256" key="1">
    <source>
        <dbReference type="SAM" id="Coils"/>
    </source>
</evidence>
<evidence type="ECO:0000313" key="3">
    <source>
        <dbReference type="Proteomes" id="UP000640333"/>
    </source>
</evidence>